<accession>A0AAJ7BMG5</accession>
<dbReference type="Proteomes" id="UP000694920">
    <property type="component" value="Unplaced"/>
</dbReference>
<evidence type="ECO:0000256" key="1">
    <source>
        <dbReference type="SAM" id="MobiDB-lite"/>
    </source>
</evidence>
<organism evidence="2 3">
    <name type="scientific">Cephus cinctus</name>
    <name type="common">Wheat stem sawfly</name>
    <dbReference type="NCBI Taxonomy" id="211228"/>
    <lineage>
        <taxon>Eukaryota</taxon>
        <taxon>Metazoa</taxon>
        <taxon>Ecdysozoa</taxon>
        <taxon>Arthropoda</taxon>
        <taxon>Hexapoda</taxon>
        <taxon>Insecta</taxon>
        <taxon>Pterygota</taxon>
        <taxon>Neoptera</taxon>
        <taxon>Endopterygota</taxon>
        <taxon>Hymenoptera</taxon>
        <taxon>Cephoidea</taxon>
        <taxon>Cephidae</taxon>
        <taxon>Cephus</taxon>
    </lineage>
</organism>
<sequence>MIKCTLYNSQRFKSRLKFKTFQRRKVTALRHLKSSIGRSRRRIIPRSCAFTSSSELEKKRRENVPLPNVTSAISSVGHRVIVPTRIPFVLSYRLPTDALASRGSFKNSTASSHPKKGITVDP</sequence>
<proteinExistence type="predicted"/>
<evidence type="ECO:0000313" key="3">
    <source>
        <dbReference type="RefSeq" id="XP_015589780.1"/>
    </source>
</evidence>
<keyword evidence="2" id="KW-1185">Reference proteome</keyword>
<reference evidence="3" key="1">
    <citation type="submission" date="2025-08" db="UniProtKB">
        <authorList>
            <consortium name="RefSeq"/>
        </authorList>
    </citation>
    <scope>IDENTIFICATION</scope>
</reference>
<dbReference type="GeneID" id="107265160"/>
<evidence type="ECO:0000313" key="2">
    <source>
        <dbReference type="Proteomes" id="UP000694920"/>
    </source>
</evidence>
<dbReference type="KEGG" id="ccin:107265160"/>
<dbReference type="RefSeq" id="XP_015589780.1">
    <property type="nucleotide sequence ID" value="XM_015734294.2"/>
</dbReference>
<feature type="region of interest" description="Disordered" evidence="1">
    <location>
        <begin position="101"/>
        <end position="122"/>
    </location>
</feature>
<name>A0AAJ7BMG5_CEPCN</name>
<gene>
    <name evidence="3" type="primary">LOC107265160</name>
</gene>
<dbReference type="AlphaFoldDB" id="A0AAJ7BMG5"/>
<protein>
    <submittedName>
        <fullName evidence="3">Uncharacterized protein LOC107265160</fullName>
    </submittedName>
</protein>